<organism evidence="2 3">
    <name type="scientific">Shewanella corallii</name>
    <dbReference type="NCBI Taxonomy" id="560080"/>
    <lineage>
        <taxon>Bacteria</taxon>
        <taxon>Pseudomonadati</taxon>
        <taxon>Pseudomonadota</taxon>
        <taxon>Gammaproteobacteria</taxon>
        <taxon>Alteromonadales</taxon>
        <taxon>Shewanellaceae</taxon>
        <taxon>Shewanella</taxon>
    </lineage>
</organism>
<sequence>MIRLEHINLVVADIDAMISFYGAAMPHWHVRGGGDGTWYGKPRRWLHFGDEFSYIALSDNGEGDNRNLEGHQQGLAHFAFVTSDLNALRKRMQDAGYSIAKEGQPTEFRDNVYYVDPAGFEVEFVSYLSDNPEERNNYD</sequence>
<name>A0ABT0NCR5_9GAMM</name>
<dbReference type="Proteomes" id="UP001202831">
    <property type="component" value="Unassembled WGS sequence"/>
</dbReference>
<reference evidence="2 3" key="1">
    <citation type="submission" date="2022-01" db="EMBL/GenBank/DDBJ databases">
        <title>Whole genome-based taxonomy of the Shewanellaceae.</title>
        <authorList>
            <person name="Martin-Rodriguez A.J."/>
        </authorList>
    </citation>
    <scope>NUCLEOTIDE SEQUENCE [LARGE SCALE GENOMIC DNA]</scope>
    <source>
        <strain evidence="2 3">DSM 21332</strain>
    </source>
</reference>
<dbReference type="InterPro" id="IPR037523">
    <property type="entry name" value="VOC_core"/>
</dbReference>
<accession>A0ABT0NCR5</accession>
<dbReference type="SUPFAM" id="SSF54593">
    <property type="entry name" value="Glyoxalase/Bleomycin resistance protein/Dihydroxybiphenyl dioxygenase"/>
    <property type="match status" value="1"/>
</dbReference>
<dbReference type="InterPro" id="IPR029068">
    <property type="entry name" value="Glyas_Bleomycin-R_OHBP_Dase"/>
</dbReference>
<protein>
    <submittedName>
        <fullName evidence="2">VOC family protein</fullName>
    </submittedName>
</protein>
<gene>
    <name evidence="2" type="ORF">L2725_20670</name>
</gene>
<proteinExistence type="predicted"/>
<dbReference type="InterPro" id="IPR004360">
    <property type="entry name" value="Glyas_Fos-R_dOase_dom"/>
</dbReference>
<dbReference type="EMBL" id="JAKIKT010000011">
    <property type="protein sequence ID" value="MCL2916157.1"/>
    <property type="molecule type" value="Genomic_DNA"/>
</dbReference>
<evidence type="ECO:0000259" key="1">
    <source>
        <dbReference type="PROSITE" id="PS51819"/>
    </source>
</evidence>
<keyword evidence="3" id="KW-1185">Reference proteome</keyword>
<dbReference type="CDD" id="cd06587">
    <property type="entry name" value="VOC"/>
    <property type="match status" value="1"/>
</dbReference>
<dbReference type="Pfam" id="PF00903">
    <property type="entry name" value="Glyoxalase"/>
    <property type="match status" value="1"/>
</dbReference>
<dbReference type="RefSeq" id="WP_249250700.1">
    <property type="nucleotide sequence ID" value="NZ_JAKIKT010000011.1"/>
</dbReference>
<dbReference type="Gene3D" id="3.10.180.10">
    <property type="entry name" value="2,3-Dihydroxybiphenyl 1,2-Dioxygenase, domain 1"/>
    <property type="match status" value="1"/>
</dbReference>
<evidence type="ECO:0000313" key="2">
    <source>
        <dbReference type="EMBL" id="MCL2916157.1"/>
    </source>
</evidence>
<comment type="caution">
    <text evidence="2">The sequence shown here is derived from an EMBL/GenBank/DDBJ whole genome shotgun (WGS) entry which is preliminary data.</text>
</comment>
<dbReference type="PROSITE" id="PS51819">
    <property type="entry name" value="VOC"/>
    <property type="match status" value="1"/>
</dbReference>
<feature type="domain" description="VOC" evidence="1">
    <location>
        <begin position="3"/>
        <end position="127"/>
    </location>
</feature>
<evidence type="ECO:0000313" key="3">
    <source>
        <dbReference type="Proteomes" id="UP001202831"/>
    </source>
</evidence>